<name>M0CVY7_HALPD</name>
<feature type="domain" description="BAAT/Acyl-CoA thioester hydrolase C-terminal" evidence="4">
    <location>
        <begin position="233"/>
        <end position="449"/>
    </location>
</feature>
<dbReference type="GO" id="GO:0006637">
    <property type="term" value="P:acyl-CoA metabolic process"/>
    <property type="evidence" value="ECO:0007669"/>
    <property type="project" value="InterPro"/>
</dbReference>
<dbReference type="InterPro" id="IPR029058">
    <property type="entry name" value="AB_hydrolase_fold"/>
</dbReference>
<organism evidence="5 6">
    <name type="scientific">Halogeometricum pallidum JCM 14848</name>
    <dbReference type="NCBI Taxonomy" id="1227487"/>
    <lineage>
        <taxon>Archaea</taxon>
        <taxon>Methanobacteriati</taxon>
        <taxon>Methanobacteriota</taxon>
        <taxon>Stenosarchaea group</taxon>
        <taxon>Halobacteria</taxon>
        <taxon>Halobacteriales</taxon>
        <taxon>Haloferacaceae</taxon>
        <taxon>Halogeometricum</taxon>
    </lineage>
</organism>
<feature type="active site" description="Charge relay system" evidence="2">
    <location>
        <position position="262"/>
    </location>
</feature>
<comment type="similarity">
    <text evidence="1">Belongs to the C/M/P thioester hydrolase family.</text>
</comment>
<comment type="caution">
    <text evidence="5">The sequence shown here is derived from an EMBL/GenBank/DDBJ whole genome shotgun (WGS) entry which is preliminary data.</text>
</comment>
<dbReference type="InterPro" id="IPR014940">
    <property type="entry name" value="BAAT_C"/>
</dbReference>
<proteinExistence type="inferred from homology"/>
<sequence>MDVGPVPDRRAYLRAVGSLGLASLAGCAADGPDPAVTLPSSALTDGPVRIVVENLDPGAPVTLRASARARDGEEWASHAAFEPNADGVVAVPARAPLDGTYDRADAMGPFWSMRPTDAPADRPLSPGTRFTPPQGAYDVTLAVERDGETVAEAMTTRLLSDPDVESRPIGDGLVGRFFAPPGDDPVPGVVHLHGAGGRAHLATGRLLASRGIATLTLRYFGDPGPIPNTLAEVPVEYVERAVSRLLEYDRVAGPAVGLFGFSRGGSLALLAASRSDAVGAVVGWVPSGLVWEGLGYGRGPAGTSAWSADGDPVPYLELAEVDPGPPPAPALPYYEPALNDATEAELDAAAIAVEDAGAPVYLVSAADDRRWPSTAFCDRVMSRLDAADYAHEYRHDGHPGAGHYLRLPYLPTPGISRDRYNVYGGTPAANARASASAWSETLAFLRTALV</sequence>
<evidence type="ECO:0000313" key="6">
    <source>
        <dbReference type="Proteomes" id="UP000011513"/>
    </source>
</evidence>
<gene>
    <name evidence="5" type="ORF">C474_19374</name>
</gene>
<dbReference type="PANTHER" id="PTHR10824">
    <property type="entry name" value="ACYL-COENZYME A THIOESTERASE-RELATED"/>
    <property type="match status" value="1"/>
</dbReference>
<dbReference type="Pfam" id="PF08840">
    <property type="entry name" value="BAAT_C"/>
    <property type="match status" value="1"/>
</dbReference>
<feature type="domain" description="Acyl-CoA thioester hydrolase/bile acid-CoA amino acid N-acetyltransferase" evidence="3">
    <location>
        <begin position="45"/>
        <end position="169"/>
    </location>
</feature>
<evidence type="ECO:0000259" key="3">
    <source>
        <dbReference type="Pfam" id="PF04775"/>
    </source>
</evidence>
<feature type="active site" description="Charge relay system" evidence="2">
    <location>
        <position position="368"/>
    </location>
</feature>
<dbReference type="InterPro" id="IPR042490">
    <property type="entry name" value="Thio_Ohase/BAAT_N"/>
</dbReference>
<feature type="active site" description="Charge relay system" evidence="2">
    <location>
        <position position="403"/>
    </location>
</feature>
<dbReference type="Gene3D" id="2.60.40.2240">
    <property type="entry name" value="Acyl-CoA thioester hydrolase/BAAT N-terminal domain"/>
    <property type="match status" value="1"/>
</dbReference>
<protein>
    <submittedName>
        <fullName evidence="5">Dienelactone hydrolase-like enzyme</fullName>
    </submittedName>
</protein>
<dbReference type="InParanoid" id="M0CVY7"/>
<evidence type="ECO:0000256" key="1">
    <source>
        <dbReference type="ARBA" id="ARBA00006538"/>
    </source>
</evidence>
<dbReference type="EMBL" id="AOIV01000043">
    <property type="protein sequence ID" value="ELZ26592.1"/>
    <property type="molecule type" value="Genomic_DNA"/>
</dbReference>
<keyword evidence="6" id="KW-1185">Reference proteome</keyword>
<evidence type="ECO:0000256" key="2">
    <source>
        <dbReference type="PIRSR" id="PIRSR016521-1"/>
    </source>
</evidence>
<dbReference type="PANTHER" id="PTHR10824:SF36">
    <property type="entry name" value="ACYL-COA THIOESTERASE 17-RELATED"/>
    <property type="match status" value="1"/>
</dbReference>
<dbReference type="InterPro" id="IPR016662">
    <property type="entry name" value="Acyl-CoA_thioEstase_long-chain"/>
</dbReference>
<dbReference type="eggNOG" id="arCOG01658">
    <property type="taxonomic scope" value="Archaea"/>
</dbReference>
<dbReference type="Proteomes" id="UP000011513">
    <property type="component" value="Unassembled WGS sequence"/>
</dbReference>
<dbReference type="Gene3D" id="3.40.50.1820">
    <property type="entry name" value="alpha/beta hydrolase"/>
    <property type="match status" value="1"/>
</dbReference>
<keyword evidence="5" id="KW-0378">Hydrolase</keyword>
<dbReference type="AlphaFoldDB" id="M0CVY7"/>
<dbReference type="RefSeq" id="WP_008389710.1">
    <property type="nucleotide sequence ID" value="NZ_AOIV01000043.1"/>
</dbReference>
<dbReference type="GO" id="GO:0047617">
    <property type="term" value="F:fatty acyl-CoA hydrolase activity"/>
    <property type="evidence" value="ECO:0007669"/>
    <property type="project" value="TreeGrafter"/>
</dbReference>
<dbReference type="PIRSF" id="PIRSF016521">
    <property type="entry name" value="Acyl-CoA_hydro"/>
    <property type="match status" value="1"/>
</dbReference>
<accession>M0CVY7</accession>
<dbReference type="Pfam" id="PF04775">
    <property type="entry name" value="Bile_Hydr_Trans"/>
    <property type="match status" value="1"/>
</dbReference>
<reference evidence="5 6" key="1">
    <citation type="journal article" date="2014" name="PLoS Genet.">
        <title>Phylogenetically driven sequencing of extremely halophilic archaea reveals strategies for static and dynamic osmo-response.</title>
        <authorList>
            <person name="Becker E.A."/>
            <person name="Seitzer P.M."/>
            <person name="Tritt A."/>
            <person name="Larsen D."/>
            <person name="Krusor M."/>
            <person name="Yao A.I."/>
            <person name="Wu D."/>
            <person name="Madern D."/>
            <person name="Eisen J.A."/>
            <person name="Darling A.E."/>
            <person name="Facciotti M.T."/>
        </authorList>
    </citation>
    <scope>NUCLEOTIDE SEQUENCE [LARGE SCALE GENOMIC DNA]</scope>
    <source>
        <strain evidence="5 6">JCM 14848</strain>
    </source>
</reference>
<evidence type="ECO:0000313" key="5">
    <source>
        <dbReference type="EMBL" id="ELZ26592.1"/>
    </source>
</evidence>
<dbReference type="SUPFAM" id="SSF53474">
    <property type="entry name" value="alpha/beta-Hydrolases"/>
    <property type="match status" value="1"/>
</dbReference>
<evidence type="ECO:0000259" key="4">
    <source>
        <dbReference type="Pfam" id="PF08840"/>
    </source>
</evidence>
<dbReference type="InterPro" id="IPR006862">
    <property type="entry name" value="Thio_Ohase/aa_AcTrfase"/>
</dbReference>
<dbReference type="OrthoDB" id="205226at2157"/>
<dbReference type="GO" id="GO:0006631">
    <property type="term" value="P:fatty acid metabolic process"/>
    <property type="evidence" value="ECO:0007669"/>
    <property type="project" value="TreeGrafter"/>
</dbReference>